<name>A0A9P5UE60_9AGAR</name>
<evidence type="ECO:0000259" key="4">
    <source>
        <dbReference type="PROSITE" id="PS50102"/>
    </source>
</evidence>
<keyword evidence="1 2" id="KW-0694">RNA-binding</keyword>
<dbReference type="SUPFAM" id="SSF54928">
    <property type="entry name" value="RNA-binding domain, RBD"/>
    <property type="match status" value="1"/>
</dbReference>
<reference evidence="5" key="1">
    <citation type="submission" date="2020-11" db="EMBL/GenBank/DDBJ databases">
        <authorList>
            <consortium name="DOE Joint Genome Institute"/>
            <person name="Ahrendt S."/>
            <person name="Riley R."/>
            <person name="Andreopoulos W."/>
            <person name="Labutti K."/>
            <person name="Pangilinan J."/>
            <person name="Ruiz-Duenas F.J."/>
            <person name="Barrasa J.M."/>
            <person name="Sanchez-Garcia M."/>
            <person name="Camarero S."/>
            <person name="Miyauchi S."/>
            <person name="Serrano A."/>
            <person name="Linde D."/>
            <person name="Babiker R."/>
            <person name="Drula E."/>
            <person name="Ayuso-Fernandez I."/>
            <person name="Pacheco R."/>
            <person name="Padilla G."/>
            <person name="Ferreira P."/>
            <person name="Barriuso J."/>
            <person name="Kellner H."/>
            <person name="Castanera R."/>
            <person name="Alfaro M."/>
            <person name="Ramirez L."/>
            <person name="Pisabarro A.G."/>
            <person name="Kuo A."/>
            <person name="Tritt A."/>
            <person name="Lipzen A."/>
            <person name="He G."/>
            <person name="Yan M."/>
            <person name="Ng V."/>
            <person name="Cullen D."/>
            <person name="Martin F."/>
            <person name="Rosso M.-N."/>
            <person name="Henrissat B."/>
            <person name="Hibbett D."/>
            <person name="Martinez A.T."/>
            <person name="Grigoriev I.V."/>
        </authorList>
    </citation>
    <scope>NUCLEOTIDE SEQUENCE</scope>
    <source>
        <strain evidence="5">AH 40177</strain>
    </source>
</reference>
<feature type="compositionally biased region" description="Basic and acidic residues" evidence="3">
    <location>
        <begin position="94"/>
        <end position="111"/>
    </location>
</feature>
<evidence type="ECO:0000256" key="2">
    <source>
        <dbReference type="PROSITE-ProRule" id="PRU00176"/>
    </source>
</evidence>
<evidence type="ECO:0000313" key="5">
    <source>
        <dbReference type="EMBL" id="KAF9075887.1"/>
    </source>
</evidence>
<dbReference type="AlphaFoldDB" id="A0A9P5UE60"/>
<dbReference type="PANTHER" id="PTHR10501">
    <property type="entry name" value="U1 SMALL NUCLEAR RIBONUCLEOPROTEIN A/U2 SMALL NUCLEAR RIBONUCLEOPROTEIN B"/>
    <property type="match status" value="1"/>
</dbReference>
<dbReference type="FunFam" id="3.30.70.330:FF:000039">
    <property type="entry name" value="U1 small nuclear ribonucleoprotein A"/>
    <property type="match status" value="1"/>
</dbReference>
<sequence>MASSNQPNNTLYVNNLNDKIHKDELRLQLLALFTTYGKVIDVVASKSPKMKGQAFLVFSDLAGATTAMRACEGMSFYDKPLDDPNFVPPNAVNAKDEGDNDEARQTKREKAESDDEMEIDDDDEESAVAPEIPGAIPPDATPRLYCTNLPLEVTDSVLSVLFQQYQGYQATNVTMSPTPNAAGAQVKVAQVTFESAGLANVAKQALDGYTLKKDWVMSVAFV</sequence>
<dbReference type="OrthoDB" id="277802at2759"/>
<dbReference type="PROSITE" id="PS50102">
    <property type="entry name" value="RRM"/>
    <property type="match status" value="1"/>
</dbReference>
<feature type="region of interest" description="Disordered" evidence="3">
    <location>
        <begin position="85"/>
        <end position="139"/>
    </location>
</feature>
<dbReference type="InterPro" id="IPR012677">
    <property type="entry name" value="Nucleotide-bd_a/b_plait_sf"/>
</dbReference>
<feature type="compositionally biased region" description="Acidic residues" evidence="3">
    <location>
        <begin position="112"/>
        <end position="126"/>
    </location>
</feature>
<organism evidence="5 6">
    <name type="scientific">Rhodocollybia butyracea</name>
    <dbReference type="NCBI Taxonomy" id="206335"/>
    <lineage>
        <taxon>Eukaryota</taxon>
        <taxon>Fungi</taxon>
        <taxon>Dikarya</taxon>
        <taxon>Basidiomycota</taxon>
        <taxon>Agaricomycotina</taxon>
        <taxon>Agaricomycetes</taxon>
        <taxon>Agaricomycetidae</taxon>
        <taxon>Agaricales</taxon>
        <taxon>Marasmiineae</taxon>
        <taxon>Omphalotaceae</taxon>
        <taxon>Rhodocollybia</taxon>
    </lineage>
</organism>
<evidence type="ECO:0000256" key="1">
    <source>
        <dbReference type="ARBA" id="ARBA00022884"/>
    </source>
</evidence>
<feature type="domain" description="RRM" evidence="4">
    <location>
        <begin position="9"/>
        <end position="81"/>
    </location>
</feature>
<proteinExistence type="predicted"/>
<accession>A0A9P5UE60</accession>
<dbReference type="Pfam" id="PF00076">
    <property type="entry name" value="RRM_1"/>
    <property type="match status" value="2"/>
</dbReference>
<dbReference type="SMART" id="SM00360">
    <property type="entry name" value="RRM"/>
    <property type="match status" value="2"/>
</dbReference>
<dbReference type="CDD" id="cd12246">
    <property type="entry name" value="RRM1_U1A_like"/>
    <property type="match status" value="1"/>
</dbReference>
<comment type="caution">
    <text evidence="5">The sequence shown here is derived from an EMBL/GenBank/DDBJ whole genome shotgun (WGS) entry which is preliminary data.</text>
</comment>
<dbReference type="InterPro" id="IPR035979">
    <property type="entry name" value="RBD_domain_sf"/>
</dbReference>
<protein>
    <recommendedName>
        <fullName evidence="4">RRM domain-containing protein</fullName>
    </recommendedName>
</protein>
<dbReference type="Gene3D" id="3.30.70.330">
    <property type="match status" value="2"/>
</dbReference>
<dbReference type="GO" id="GO:0003723">
    <property type="term" value="F:RNA binding"/>
    <property type="evidence" value="ECO:0007669"/>
    <property type="project" value="UniProtKB-UniRule"/>
</dbReference>
<dbReference type="EMBL" id="JADNRY010000008">
    <property type="protein sequence ID" value="KAF9075887.1"/>
    <property type="molecule type" value="Genomic_DNA"/>
</dbReference>
<evidence type="ECO:0000256" key="3">
    <source>
        <dbReference type="SAM" id="MobiDB-lite"/>
    </source>
</evidence>
<dbReference type="Proteomes" id="UP000772434">
    <property type="component" value="Unassembled WGS sequence"/>
</dbReference>
<dbReference type="InterPro" id="IPR000504">
    <property type="entry name" value="RRM_dom"/>
</dbReference>
<gene>
    <name evidence="5" type="ORF">BDP27DRAFT_1415047</name>
</gene>
<evidence type="ECO:0000313" key="6">
    <source>
        <dbReference type="Proteomes" id="UP000772434"/>
    </source>
</evidence>
<keyword evidence="6" id="KW-1185">Reference proteome</keyword>